<dbReference type="Proteomes" id="UP000323386">
    <property type="component" value="Unassembled WGS sequence"/>
</dbReference>
<feature type="domain" description="Alpha/beta hydrolase fold-3" evidence="2">
    <location>
        <begin position="45"/>
        <end position="169"/>
    </location>
</feature>
<dbReference type="SUPFAM" id="SSF53474">
    <property type="entry name" value="alpha/beta-Hydrolases"/>
    <property type="match status" value="1"/>
</dbReference>
<dbReference type="InterPro" id="IPR013094">
    <property type="entry name" value="AB_hydrolase_3"/>
</dbReference>
<proteinExistence type="predicted"/>
<dbReference type="GO" id="GO:0016787">
    <property type="term" value="F:hydrolase activity"/>
    <property type="evidence" value="ECO:0007669"/>
    <property type="project" value="UniProtKB-KW"/>
</dbReference>
<dbReference type="InterPro" id="IPR029058">
    <property type="entry name" value="AB_hydrolase_fold"/>
</dbReference>
<reference evidence="3 4" key="1">
    <citation type="submission" date="2018-03" db="EMBL/GenBank/DDBJ databases">
        <authorList>
            <person name="Guldener U."/>
        </authorList>
    </citation>
    <scope>NUCLEOTIDE SEQUENCE [LARGE SCALE GENOMIC DNA]</scope>
    <source>
        <strain evidence="3 4">DAOM196992</strain>
    </source>
</reference>
<dbReference type="Pfam" id="PF07859">
    <property type="entry name" value="Abhydrolase_3"/>
    <property type="match status" value="1"/>
</dbReference>
<dbReference type="AlphaFoldDB" id="A0A5C3ET12"/>
<protein>
    <recommendedName>
        <fullName evidence="2">Alpha/beta hydrolase fold-3 domain-containing protein</fullName>
    </recommendedName>
</protein>
<keyword evidence="4" id="KW-1185">Reference proteome</keyword>
<dbReference type="PANTHER" id="PTHR48081:SF3">
    <property type="entry name" value="ALPHA_BETA HYDROLASE FOLD-3 DOMAIN-CONTAINING PROTEIN"/>
    <property type="match status" value="1"/>
</dbReference>
<evidence type="ECO:0000313" key="4">
    <source>
        <dbReference type="Proteomes" id="UP000323386"/>
    </source>
</evidence>
<keyword evidence="1" id="KW-0378">Hydrolase</keyword>
<organism evidence="3 4">
    <name type="scientific">Pseudozyma flocculosa</name>
    <dbReference type="NCBI Taxonomy" id="84751"/>
    <lineage>
        <taxon>Eukaryota</taxon>
        <taxon>Fungi</taxon>
        <taxon>Dikarya</taxon>
        <taxon>Basidiomycota</taxon>
        <taxon>Ustilaginomycotina</taxon>
        <taxon>Ustilaginomycetes</taxon>
        <taxon>Ustilaginales</taxon>
        <taxon>Ustilaginaceae</taxon>
        <taxon>Pseudozyma</taxon>
    </lineage>
</organism>
<evidence type="ECO:0000256" key="1">
    <source>
        <dbReference type="ARBA" id="ARBA00022801"/>
    </source>
</evidence>
<evidence type="ECO:0000313" key="3">
    <source>
        <dbReference type="EMBL" id="SPO34990.1"/>
    </source>
</evidence>
<dbReference type="InterPro" id="IPR050300">
    <property type="entry name" value="GDXG_lipolytic_enzyme"/>
</dbReference>
<accession>A0A5C3ET12</accession>
<gene>
    <name evidence="3" type="ORF">PSFLO_00461</name>
</gene>
<evidence type="ECO:0000259" key="2">
    <source>
        <dbReference type="Pfam" id="PF07859"/>
    </source>
</evidence>
<dbReference type="OrthoDB" id="408631at2759"/>
<dbReference type="PANTHER" id="PTHR48081">
    <property type="entry name" value="AB HYDROLASE SUPERFAMILY PROTEIN C4A8.06C"/>
    <property type="match status" value="1"/>
</dbReference>
<sequence>MASPSASAKTVVFKTFRNTDGSDTDIAADVYLPSGGELGTPLLPVFWVHTGGLLQGTRKFIPPHLVRGVDKHRVALIAPDFRLCPQVTISEVLDDVRDCINFFLDADKLAQHLGAAANDVDTARYVLGGSSAGGWISLLLGLSLVEQADSLRTKASSVFSIYPITTLERDMAPFYYQAQRPVSWSVDGKPIDGRQLEEQGCLTRCHPGSDDGKQALIKTEAPPAADPVRAQMYNYARQEGNFASLVLGSPDDVERFSVPHLIRRRWAGAREQGGGERVAVMVVYGDGDAKVPHSQSEHVIDALEEVGYRRGADLEVEVKQGGDHLYDMEEQEEVPGLWPFIILPRRRGVQQ</sequence>
<dbReference type="Gene3D" id="3.40.50.1820">
    <property type="entry name" value="alpha/beta hydrolase"/>
    <property type="match status" value="1"/>
</dbReference>
<dbReference type="EMBL" id="OOIP01000001">
    <property type="protein sequence ID" value="SPO34990.1"/>
    <property type="molecule type" value="Genomic_DNA"/>
</dbReference>
<name>A0A5C3ET12_9BASI</name>